<keyword evidence="1" id="KW-0472">Membrane</keyword>
<name>A0ABN2DMH2_9ACTN</name>
<dbReference type="RefSeq" id="WP_344215650.1">
    <property type="nucleotide sequence ID" value="NZ_BAAAOS010000020.1"/>
</dbReference>
<organism evidence="2 3">
    <name type="scientific">Kribbella sancticallisti</name>
    <dbReference type="NCBI Taxonomy" id="460087"/>
    <lineage>
        <taxon>Bacteria</taxon>
        <taxon>Bacillati</taxon>
        <taxon>Actinomycetota</taxon>
        <taxon>Actinomycetes</taxon>
        <taxon>Propionibacteriales</taxon>
        <taxon>Kribbellaceae</taxon>
        <taxon>Kribbella</taxon>
    </lineage>
</organism>
<feature type="transmembrane region" description="Helical" evidence="1">
    <location>
        <begin position="48"/>
        <end position="68"/>
    </location>
</feature>
<accession>A0ABN2DMH2</accession>
<comment type="caution">
    <text evidence="2">The sequence shown here is derived from an EMBL/GenBank/DDBJ whole genome shotgun (WGS) entry which is preliminary data.</text>
</comment>
<dbReference type="Gene3D" id="1.20.1250.20">
    <property type="entry name" value="MFS general substrate transporter like domains"/>
    <property type="match status" value="1"/>
</dbReference>
<feature type="transmembrane region" description="Helical" evidence="1">
    <location>
        <begin position="14"/>
        <end position="36"/>
    </location>
</feature>
<dbReference type="SUPFAM" id="SSF103473">
    <property type="entry name" value="MFS general substrate transporter"/>
    <property type="match status" value="1"/>
</dbReference>
<sequence>MVASYRTALTTPGIARVIAAVLVCYLLAGMVNLSLLTSATQATVSYTIAGAVVGAYSTAVAVTAPVWGRVADRRGPLWTLARGCP</sequence>
<dbReference type="InterPro" id="IPR036259">
    <property type="entry name" value="MFS_trans_sf"/>
</dbReference>
<dbReference type="EMBL" id="BAAAOS010000020">
    <property type="protein sequence ID" value="GAA1580673.1"/>
    <property type="molecule type" value="Genomic_DNA"/>
</dbReference>
<gene>
    <name evidence="2" type="ORF">GCM10009789_38170</name>
</gene>
<protein>
    <recommendedName>
        <fullName evidence="4">Major Facilitator Superfamily protein</fullName>
    </recommendedName>
</protein>
<dbReference type="Proteomes" id="UP001500393">
    <property type="component" value="Unassembled WGS sequence"/>
</dbReference>
<keyword evidence="1" id="KW-1133">Transmembrane helix</keyword>
<evidence type="ECO:0000313" key="3">
    <source>
        <dbReference type="Proteomes" id="UP001500393"/>
    </source>
</evidence>
<evidence type="ECO:0000313" key="2">
    <source>
        <dbReference type="EMBL" id="GAA1580673.1"/>
    </source>
</evidence>
<evidence type="ECO:0008006" key="4">
    <source>
        <dbReference type="Google" id="ProtNLM"/>
    </source>
</evidence>
<reference evidence="2 3" key="1">
    <citation type="journal article" date="2019" name="Int. J. Syst. Evol. Microbiol.">
        <title>The Global Catalogue of Microorganisms (GCM) 10K type strain sequencing project: providing services to taxonomists for standard genome sequencing and annotation.</title>
        <authorList>
            <consortium name="The Broad Institute Genomics Platform"/>
            <consortium name="The Broad Institute Genome Sequencing Center for Infectious Disease"/>
            <person name="Wu L."/>
            <person name="Ma J."/>
        </authorList>
    </citation>
    <scope>NUCLEOTIDE SEQUENCE [LARGE SCALE GENOMIC DNA]</scope>
    <source>
        <strain evidence="2 3">JCM 14969</strain>
    </source>
</reference>
<keyword evidence="1" id="KW-0812">Transmembrane</keyword>
<keyword evidence="3" id="KW-1185">Reference proteome</keyword>
<proteinExistence type="predicted"/>
<evidence type="ECO:0000256" key="1">
    <source>
        <dbReference type="SAM" id="Phobius"/>
    </source>
</evidence>